<dbReference type="EMBL" id="CP093547">
    <property type="protein sequence ID" value="UNP27566.1"/>
    <property type="molecule type" value="Genomic_DNA"/>
</dbReference>
<evidence type="ECO:0000256" key="5">
    <source>
        <dbReference type="ARBA" id="ARBA00022989"/>
    </source>
</evidence>
<name>A0ABY3X7Y8_9GAMM</name>
<keyword evidence="4 7" id="KW-0812">Transmembrane</keyword>
<keyword evidence="5 7" id="KW-1133">Transmembrane helix</keyword>
<gene>
    <name evidence="8" type="ORF">MOV92_13620</name>
</gene>
<evidence type="ECO:0000256" key="7">
    <source>
        <dbReference type="SAM" id="Phobius"/>
    </source>
</evidence>
<evidence type="ECO:0000256" key="3">
    <source>
        <dbReference type="ARBA" id="ARBA00022475"/>
    </source>
</evidence>
<keyword evidence="9" id="KW-1185">Reference proteome</keyword>
<dbReference type="InterPro" id="IPR032808">
    <property type="entry name" value="DoxX"/>
</dbReference>
<organism evidence="8 9">
    <name type="scientific">Lysobacter gummosus</name>
    <dbReference type="NCBI Taxonomy" id="262324"/>
    <lineage>
        <taxon>Bacteria</taxon>
        <taxon>Pseudomonadati</taxon>
        <taxon>Pseudomonadota</taxon>
        <taxon>Gammaproteobacteria</taxon>
        <taxon>Lysobacterales</taxon>
        <taxon>Lysobacteraceae</taxon>
        <taxon>Lysobacter</taxon>
    </lineage>
</organism>
<dbReference type="RefSeq" id="WP_057943270.1">
    <property type="nucleotide sequence ID" value="NZ_CP011131.1"/>
</dbReference>
<dbReference type="PANTHER" id="PTHR33452:SF7">
    <property type="entry name" value="DOXX FAMILY PROTEIN"/>
    <property type="match status" value="1"/>
</dbReference>
<keyword evidence="3" id="KW-1003">Cell membrane</keyword>
<dbReference type="InterPro" id="IPR051907">
    <property type="entry name" value="DoxX-like_oxidoreductase"/>
</dbReference>
<dbReference type="Pfam" id="PF07681">
    <property type="entry name" value="DoxX"/>
    <property type="match status" value="1"/>
</dbReference>
<accession>A0ABY3X7Y8</accession>
<evidence type="ECO:0000256" key="6">
    <source>
        <dbReference type="ARBA" id="ARBA00023136"/>
    </source>
</evidence>
<evidence type="ECO:0000256" key="1">
    <source>
        <dbReference type="ARBA" id="ARBA00004651"/>
    </source>
</evidence>
<keyword evidence="6 7" id="KW-0472">Membrane</keyword>
<protein>
    <submittedName>
        <fullName evidence="8">DoxX family protein</fullName>
    </submittedName>
</protein>
<comment type="similarity">
    <text evidence="2">Belongs to the DoxX family.</text>
</comment>
<reference evidence="8 9" key="1">
    <citation type="submission" date="2022-03" db="EMBL/GenBank/DDBJ databases">
        <title>Complete genome sequence of Lysobacter capsici VKM B-2533 and Lysobacter gummosus 10.1.1, promising sources of lytic agents.</title>
        <authorList>
            <person name="Tarlachkov S.V."/>
            <person name="Kudryakova I.V."/>
            <person name="Afoshin A.S."/>
            <person name="Leontyevskaya E.A."/>
            <person name="Leontyevskaya N.V."/>
        </authorList>
    </citation>
    <scope>NUCLEOTIDE SEQUENCE [LARGE SCALE GENOMIC DNA]</scope>
    <source>
        <strain evidence="8 9">10.1.1</strain>
    </source>
</reference>
<feature type="transmembrane region" description="Helical" evidence="7">
    <location>
        <begin position="94"/>
        <end position="111"/>
    </location>
</feature>
<proteinExistence type="inferred from homology"/>
<evidence type="ECO:0000256" key="2">
    <source>
        <dbReference type="ARBA" id="ARBA00006679"/>
    </source>
</evidence>
<dbReference type="Proteomes" id="UP000829194">
    <property type="component" value="Chromosome"/>
</dbReference>
<comment type="subcellular location">
    <subcellularLocation>
        <location evidence="1">Cell membrane</location>
        <topology evidence="1">Multi-pass membrane protein</topology>
    </subcellularLocation>
</comment>
<evidence type="ECO:0000313" key="9">
    <source>
        <dbReference type="Proteomes" id="UP000829194"/>
    </source>
</evidence>
<feature type="transmembrane region" description="Helical" evidence="7">
    <location>
        <begin position="176"/>
        <end position="209"/>
    </location>
</feature>
<evidence type="ECO:0000313" key="8">
    <source>
        <dbReference type="EMBL" id="UNP27566.1"/>
    </source>
</evidence>
<sequence>MRYLPSTLSSLTPRIDAVGRWLAPTGLRVLLAWEFFEAGREKWLGENWFADLGDKFPLPFSLLGPDVNWTLATWLELSASIALLFGLGTRYAAFALWVLTVVAIYAVHWPSDWSSLSELWQGYAISDQGHGNYKLPLLYLVMLLPLILNGGGHLSLDHLLSAARTARANSGFDRRAWGVTALAFGLPLSLLLPWLGGAMAAVGVALIAFKPGRAADSGAMTKAFAAAR</sequence>
<dbReference type="PANTHER" id="PTHR33452">
    <property type="entry name" value="OXIDOREDUCTASE CATD-RELATED"/>
    <property type="match status" value="1"/>
</dbReference>
<evidence type="ECO:0000256" key="4">
    <source>
        <dbReference type="ARBA" id="ARBA00022692"/>
    </source>
</evidence>
<feature type="transmembrane region" description="Helical" evidence="7">
    <location>
        <begin position="137"/>
        <end position="156"/>
    </location>
</feature>